<keyword evidence="3" id="KW-1185">Reference proteome</keyword>
<protein>
    <submittedName>
        <fullName evidence="2">SPG17 protein</fullName>
    </submittedName>
</protein>
<accession>A0A8X7WXB4</accession>
<proteinExistence type="predicted"/>
<feature type="non-terminal residue" evidence="2">
    <location>
        <position position="1"/>
    </location>
</feature>
<feature type="compositionally biased region" description="Basic and acidic residues" evidence="1">
    <location>
        <begin position="779"/>
        <end position="812"/>
    </location>
</feature>
<feature type="compositionally biased region" description="Basic and acidic residues" evidence="1">
    <location>
        <begin position="325"/>
        <end position="368"/>
    </location>
</feature>
<dbReference type="InterPro" id="IPR036691">
    <property type="entry name" value="Endo/exonu/phosph_ase_sf"/>
</dbReference>
<feature type="non-terminal residue" evidence="2">
    <location>
        <position position="859"/>
    </location>
</feature>
<organism evidence="2 3">
    <name type="scientific">Polypterus senegalus</name>
    <name type="common">Senegal bichir</name>
    <dbReference type="NCBI Taxonomy" id="55291"/>
    <lineage>
        <taxon>Eukaryota</taxon>
        <taxon>Metazoa</taxon>
        <taxon>Chordata</taxon>
        <taxon>Craniata</taxon>
        <taxon>Vertebrata</taxon>
        <taxon>Euteleostomi</taxon>
        <taxon>Actinopterygii</taxon>
        <taxon>Polypteriformes</taxon>
        <taxon>Polypteridae</taxon>
        <taxon>Polypterus</taxon>
    </lineage>
</organism>
<feature type="compositionally biased region" description="Basic and acidic residues" evidence="1">
    <location>
        <begin position="824"/>
        <end position="835"/>
    </location>
</feature>
<dbReference type="PANTHER" id="PTHR21963">
    <property type="entry name" value="PF6"/>
    <property type="match status" value="1"/>
</dbReference>
<dbReference type="GO" id="GO:1904158">
    <property type="term" value="P:axonemal central apparatus assembly"/>
    <property type="evidence" value="ECO:0007669"/>
    <property type="project" value="TreeGrafter"/>
</dbReference>
<evidence type="ECO:0000256" key="1">
    <source>
        <dbReference type="SAM" id="MobiDB-lite"/>
    </source>
</evidence>
<dbReference type="GO" id="GO:0003351">
    <property type="term" value="P:epithelial cilium movement involved in extracellular fluid movement"/>
    <property type="evidence" value="ECO:0007669"/>
    <property type="project" value="TreeGrafter"/>
</dbReference>
<evidence type="ECO:0000313" key="3">
    <source>
        <dbReference type="Proteomes" id="UP000886611"/>
    </source>
</evidence>
<dbReference type="GO" id="GO:1990716">
    <property type="term" value="C:axonemal central apparatus"/>
    <property type="evidence" value="ECO:0007669"/>
    <property type="project" value="TreeGrafter"/>
</dbReference>
<gene>
    <name evidence="2" type="primary">Spag17_0</name>
    <name evidence="2" type="ORF">GTO96_0012844</name>
</gene>
<dbReference type="InterPro" id="IPR026173">
    <property type="entry name" value="SPAG17"/>
</dbReference>
<evidence type="ECO:0000313" key="2">
    <source>
        <dbReference type="EMBL" id="KAG2457069.1"/>
    </source>
</evidence>
<feature type="region of interest" description="Disordered" evidence="1">
    <location>
        <begin position="517"/>
        <end position="541"/>
    </location>
</feature>
<feature type="region of interest" description="Disordered" evidence="1">
    <location>
        <begin position="730"/>
        <end position="759"/>
    </location>
</feature>
<comment type="caution">
    <text evidence="2">The sequence shown here is derived from an EMBL/GenBank/DDBJ whole genome shotgun (WGS) entry which is preliminary data.</text>
</comment>
<reference evidence="2 3" key="1">
    <citation type="journal article" date="2021" name="Cell">
        <title>Tracing the genetic footprints of vertebrate landing in non-teleost ray-finned fishes.</title>
        <authorList>
            <person name="Bi X."/>
            <person name="Wang K."/>
            <person name="Yang L."/>
            <person name="Pan H."/>
            <person name="Jiang H."/>
            <person name="Wei Q."/>
            <person name="Fang M."/>
            <person name="Yu H."/>
            <person name="Zhu C."/>
            <person name="Cai Y."/>
            <person name="He Y."/>
            <person name="Gan X."/>
            <person name="Zeng H."/>
            <person name="Yu D."/>
            <person name="Zhu Y."/>
            <person name="Jiang H."/>
            <person name="Qiu Q."/>
            <person name="Yang H."/>
            <person name="Zhang Y.E."/>
            <person name="Wang W."/>
            <person name="Zhu M."/>
            <person name="He S."/>
            <person name="Zhang G."/>
        </authorList>
    </citation>
    <scope>NUCLEOTIDE SEQUENCE [LARGE SCALE GENOMIC DNA]</scope>
    <source>
        <strain evidence="2">Bchr_013</strain>
    </source>
</reference>
<dbReference type="Proteomes" id="UP000886611">
    <property type="component" value="Unassembled WGS sequence"/>
</dbReference>
<dbReference type="Gene3D" id="3.60.10.10">
    <property type="entry name" value="Endonuclease/exonuclease/phosphatase"/>
    <property type="match status" value="1"/>
</dbReference>
<dbReference type="GO" id="GO:0005576">
    <property type="term" value="C:extracellular region"/>
    <property type="evidence" value="ECO:0007669"/>
    <property type="project" value="GOC"/>
</dbReference>
<dbReference type="PANTHER" id="PTHR21963:SF1">
    <property type="entry name" value="SPERM-ASSOCIATED ANTIGEN 17"/>
    <property type="match status" value="1"/>
</dbReference>
<sequence length="859" mass="96555">MVLSYSSLQLRRLNPVTTPGINIHIIKELGLLRRPRYIHRGSGRKFIFNKQQKCSATNIPSFWSPVARVMRHQSTVVSNTINIRSIARSLHSCVGNNLATVRNTVRSLHPRLDLFCGADSMLRGVDFNVLRPVLRFTPKSLVKFELFNTQSISNKSTMIEEHNREKGLDFMCLTETWHQSEAYSALNEACPSGYSYLEAAHSTGRGGGLAIIYRQEFWKADISFVVGANVLDDTNIKALVSAVQQPLRKLFSVITWNDMMQKISELGSSKAKKPAKDMPLYYEVTESAQAILATGEELPLTLIGKLLKFLLFIVKQKDQIRREAERKAADDKAKAKSVDPAKDKARGKSAGKPDKGKKSSEPPVAKKDTKLKRRGEVDEISQFIDDEPDDGPQHYILIVGFHHPQLMVVLAELGIYVSNVIQIGSENYEILLKKEETATQTDPPLAPEVVEAQKQKMEKEGESLEIFWKYLEFILNSSKAASKLCDIARLTYVVKESVFPQDWSNNEMMTVLNTGAQTPGKKKVVEEEPSTPVQVEPPPSLTDEVDMRYYADLLNTIPPENVTVAVMLHCMLEQVVATEEEIPPLSEVIPEPRADGLDHKVVDYMMSSILSLAISDEDKKSQGELDPMKIEKEMLRKLPVSQFLHNLPLSPMENKKRLATLQELFNFFTSESISWSQVERILSQFVFESMKLTEVDSSGHLIKNASNAPGTIPWDDPSGYVQEIRALTMKNEKTLKGGKGTPSRPPSKTEVSPEPLNIRSPFVREGSLKAWKDEQDRLKEEEIFKKVKKDKDKRGKSAEKKGKEKSKDRSESSDSVITANSKKSPRDKSKDDPKTPEPAIVIHEPTASLLPEQVYKVSQ</sequence>
<feature type="region of interest" description="Disordered" evidence="1">
    <location>
        <begin position="325"/>
        <end position="386"/>
    </location>
</feature>
<dbReference type="AlphaFoldDB" id="A0A8X7WXB4"/>
<name>A0A8X7WXB4_POLSE</name>
<dbReference type="EMBL" id="JAATIS010008602">
    <property type="protein sequence ID" value="KAG2457069.1"/>
    <property type="molecule type" value="Genomic_DNA"/>
</dbReference>
<feature type="region of interest" description="Disordered" evidence="1">
    <location>
        <begin position="779"/>
        <end position="859"/>
    </location>
</feature>
<dbReference type="SUPFAM" id="SSF56219">
    <property type="entry name" value="DNase I-like"/>
    <property type="match status" value="1"/>
</dbReference>